<evidence type="ECO:0000313" key="14">
    <source>
        <dbReference type="Proteomes" id="UP000033054"/>
    </source>
</evidence>
<reference evidence="13 14" key="1">
    <citation type="journal article" date="2014" name="Curr. Microbiol.">
        <title>Spirosoma radiotolerans sp. nov., a gamma-radiation-resistant bacterium isolated from gamma ray-irradiated soil.</title>
        <authorList>
            <person name="Lee J.J."/>
            <person name="Srinivasan S."/>
            <person name="Lim S."/>
            <person name="Joe M."/>
            <person name="Im S."/>
            <person name="Bae S.I."/>
            <person name="Park K.R."/>
            <person name="Han J.H."/>
            <person name="Park S.H."/>
            <person name="Joo B.M."/>
            <person name="Park S.J."/>
            <person name="Kim M.K."/>
        </authorList>
    </citation>
    <scope>NUCLEOTIDE SEQUENCE [LARGE SCALE GENOMIC DNA]</scope>
    <source>
        <strain evidence="13 14">DG5A</strain>
    </source>
</reference>
<feature type="active site" evidence="10">
    <location>
        <position position="292"/>
    </location>
</feature>
<dbReference type="SUPFAM" id="SSF53901">
    <property type="entry name" value="Thiolase-like"/>
    <property type="match status" value="1"/>
</dbReference>
<dbReference type="HAMAP" id="MF_01815">
    <property type="entry name" value="FabH"/>
    <property type="match status" value="1"/>
</dbReference>
<comment type="domain">
    <text evidence="10">The last Arg residue of the ACP-binding site is essential for the weak association between ACP/AcpP and FabH.</text>
</comment>
<dbReference type="HOGENOM" id="CLU_039592_4_1_10"/>
<comment type="subunit">
    <text evidence="10">Homodimer.</text>
</comment>
<dbReference type="InterPro" id="IPR013747">
    <property type="entry name" value="ACP_syn_III_C"/>
</dbReference>
<dbReference type="OrthoDB" id="9815506at2"/>
<dbReference type="CDD" id="cd00830">
    <property type="entry name" value="KAS_III"/>
    <property type="match status" value="1"/>
</dbReference>
<keyword evidence="14" id="KW-1185">Reference proteome</keyword>
<evidence type="ECO:0000259" key="12">
    <source>
        <dbReference type="Pfam" id="PF08545"/>
    </source>
</evidence>
<evidence type="ECO:0000256" key="3">
    <source>
        <dbReference type="ARBA" id="ARBA00022516"/>
    </source>
</evidence>
<evidence type="ECO:0000256" key="9">
    <source>
        <dbReference type="ARBA" id="ARBA00023315"/>
    </source>
</evidence>
<dbReference type="InterPro" id="IPR004655">
    <property type="entry name" value="FabH"/>
</dbReference>
<evidence type="ECO:0000256" key="8">
    <source>
        <dbReference type="ARBA" id="ARBA00023268"/>
    </source>
</evidence>
<keyword evidence="4 10" id="KW-0808">Transferase</keyword>
<dbReference type="EC" id="2.3.1.180" evidence="10"/>
<evidence type="ECO:0000256" key="10">
    <source>
        <dbReference type="HAMAP-Rule" id="MF_01815"/>
    </source>
</evidence>
<evidence type="ECO:0000256" key="2">
    <source>
        <dbReference type="ARBA" id="ARBA00022490"/>
    </source>
</evidence>
<dbReference type="GO" id="GO:0033818">
    <property type="term" value="F:beta-ketoacyl-acyl-carrier-protein synthase III activity"/>
    <property type="evidence" value="ECO:0007669"/>
    <property type="project" value="UniProtKB-UniRule"/>
</dbReference>
<dbReference type="Pfam" id="PF08541">
    <property type="entry name" value="ACP_syn_III_C"/>
    <property type="match status" value="1"/>
</dbReference>
<keyword evidence="3 10" id="KW-0444">Lipid biosynthesis</keyword>
<dbReference type="EMBL" id="CP010429">
    <property type="protein sequence ID" value="AKD56354.1"/>
    <property type="molecule type" value="Genomic_DNA"/>
</dbReference>
<evidence type="ECO:0000256" key="4">
    <source>
        <dbReference type="ARBA" id="ARBA00022679"/>
    </source>
</evidence>
<feature type="active site" evidence="10">
    <location>
        <position position="262"/>
    </location>
</feature>
<keyword evidence="6 10" id="KW-0443">Lipid metabolism</keyword>
<gene>
    <name evidence="10" type="primary">fabH</name>
    <name evidence="13" type="ORF">SD10_17015</name>
</gene>
<feature type="domain" description="Beta-ketoacyl-[acyl-carrier-protein] synthase III C-terminal" evidence="11">
    <location>
        <begin position="246"/>
        <end position="335"/>
    </location>
</feature>
<dbReference type="GO" id="GO:0005737">
    <property type="term" value="C:cytoplasm"/>
    <property type="evidence" value="ECO:0007669"/>
    <property type="project" value="UniProtKB-SubCell"/>
</dbReference>
<keyword evidence="8 10" id="KW-0511">Multifunctional enzyme</keyword>
<keyword evidence="5 10" id="KW-0276">Fatty acid metabolism</keyword>
<dbReference type="NCBIfam" id="NF006829">
    <property type="entry name" value="PRK09352.1"/>
    <property type="match status" value="1"/>
</dbReference>
<dbReference type="InterPro" id="IPR013751">
    <property type="entry name" value="ACP_syn_III_N"/>
</dbReference>
<dbReference type="Gene3D" id="3.40.47.10">
    <property type="match status" value="1"/>
</dbReference>
<organism evidence="13 14">
    <name type="scientific">Spirosoma radiotolerans</name>
    <dbReference type="NCBI Taxonomy" id="1379870"/>
    <lineage>
        <taxon>Bacteria</taxon>
        <taxon>Pseudomonadati</taxon>
        <taxon>Bacteroidota</taxon>
        <taxon>Cytophagia</taxon>
        <taxon>Cytophagales</taxon>
        <taxon>Cytophagaceae</taxon>
        <taxon>Spirosoma</taxon>
    </lineage>
</organism>
<dbReference type="Proteomes" id="UP000033054">
    <property type="component" value="Chromosome"/>
</dbReference>
<dbReference type="GO" id="GO:0044550">
    <property type="term" value="P:secondary metabolite biosynthetic process"/>
    <property type="evidence" value="ECO:0007669"/>
    <property type="project" value="TreeGrafter"/>
</dbReference>
<comment type="subcellular location">
    <subcellularLocation>
        <location evidence="10">Cytoplasm</location>
    </subcellularLocation>
</comment>
<dbReference type="KEGG" id="srd:SD10_17015"/>
<comment type="pathway">
    <text evidence="10">Lipid metabolism; fatty acid biosynthesis.</text>
</comment>
<dbReference type="InterPro" id="IPR016039">
    <property type="entry name" value="Thiolase-like"/>
</dbReference>
<feature type="domain" description="Beta-ketoacyl-[acyl-carrier-protein] synthase III N-terminal" evidence="12">
    <location>
        <begin position="110"/>
        <end position="191"/>
    </location>
</feature>
<dbReference type="GO" id="GO:0006633">
    <property type="term" value="P:fatty acid biosynthetic process"/>
    <property type="evidence" value="ECO:0007669"/>
    <property type="project" value="UniProtKB-UniRule"/>
</dbReference>
<dbReference type="GO" id="GO:0004315">
    <property type="term" value="F:3-oxoacyl-[acyl-carrier-protein] synthase activity"/>
    <property type="evidence" value="ECO:0007669"/>
    <property type="project" value="InterPro"/>
</dbReference>
<accession>A0A0E3ZXF4</accession>
<comment type="similarity">
    <text evidence="1 10">Belongs to the thiolase-like superfamily. FabH family.</text>
</comment>
<feature type="region of interest" description="ACP-binding" evidence="10">
    <location>
        <begin position="263"/>
        <end position="267"/>
    </location>
</feature>
<dbReference type="NCBIfam" id="TIGR00747">
    <property type="entry name" value="fabH"/>
    <property type="match status" value="1"/>
</dbReference>
<name>A0A0E3ZXF4_9BACT</name>
<evidence type="ECO:0000256" key="1">
    <source>
        <dbReference type="ARBA" id="ARBA00008642"/>
    </source>
</evidence>
<protein>
    <recommendedName>
        <fullName evidence="10">Beta-ketoacyl-[acyl-carrier-protein] synthase III</fullName>
        <shortName evidence="10">Beta-ketoacyl-ACP synthase III</shortName>
        <shortName evidence="10">KAS III</shortName>
        <ecNumber evidence="10">2.3.1.180</ecNumber>
    </recommendedName>
    <alternativeName>
        <fullName evidence="10">3-oxoacyl-[acyl-carrier-protein] synthase 3</fullName>
    </alternativeName>
    <alternativeName>
        <fullName evidence="10">3-oxoacyl-[acyl-carrier-protein] synthase III</fullName>
    </alternativeName>
</protein>
<keyword evidence="9 10" id="KW-0012">Acyltransferase</keyword>
<evidence type="ECO:0000256" key="6">
    <source>
        <dbReference type="ARBA" id="ARBA00023098"/>
    </source>
</evidence>
<comment type="catalytic activity">
    <reaction evidence="10">
        <text>malonyl-[ACP] + acetyl-CoA + H(+) = 3-oxobutanoyl-[ACP] + CO2 + CoA</text>
        <dbReference type="Rhea" id="RHEA:12080"/>
        <dbReference type="Rhea" id="RHEA-COMP:9623"/>
        <dbReference type="Rhea" id="RHEA-COMP:9625"/>
        <dbReference type="ChEBI" id="CHEBI:15378"/>
        <dbReference type="ChEBI" id="CHEBI:16526"/>
        <dbReference type="ChEBI" id="CHEBI:57287"/>
        <dbReference type="ChEBI" id="CHEBI:57288"/>
        <dbReference type="ChEBI" id="CHEBI:78449"/>
        <dbReference type="ChEBI" id="CHEBI:78450"/>
        <dbReference type="EC" id="2.3.1.180"/>
    </reaction>
</comment>
<evidence type="ECO:0000256" key="5">
    <source>
        <dbReference type="ARBA" id="ARBA00022832"/>
    </source>
</evidence>
<evidence type="ECO:0000313" key="13">
    <source>
        <dbReference type="EMBL" id="AKD56354.1"/>
    </source>
</evidence>
<dbReference type="Pfam" id="PF08545">
    <property type="entry name" value="ACP_syn_III"/>
    <property type="match status" value="1"/>
</dbReference>
<comment type="function">
    <text evidence="10">Catalyzes the condensation reaction of fatty acid synthesis by the addition to an acyl acceptor of two carbons from malonyl-ACP. Catalyzes the first condensation reaction which initiates fatty acid synthesis and may therefore play a role in governing the total rate of fatty acid production. Possesses both acetoacetyl-ACP synthase and acetyl transacylase activities. Its substrate specificity determines the biosynthesis of branched-chain and/or straight-chain of fatty acids.</text>
</comment>
<dbReference type="AlphaFoldDB" id="A0A0E3ZXF4"/>
<dbReference type="RefSeq" id="WP_046575333.1">
    <property type="nucleotide sequence ID" value="NZ_CP010429.1"/>
</dbReference>
<sequence length="335" mass="36681">MNSVYSTIKGLGFYVPDNVVTNDALTQYMDTSDAWIQERTGIKQRRYFTYGKDTNASMATAASRMALDRAGLEASAVDLIVYATITPDYYFPGSAFLMQRELGLEGIGVIDIRNQCSGFVYALSIADQFIKTGMYTTILVVGSEIQSSLLNKSNEGRGVAVIFGDGAGAAVLQATTDPEHRVLSTHLHADGRYAEDLYIRDPGSSRDGQWITEATLAEGQYNVTMNGNAVFKHAVVRFMEVINESLMANGYQPEDLALLVPHQANIRISGYVQQQMNLPDEKVFNNIQKYGNTTAASIPIALTEAFEQGRIRTGDLVCLAAFGSGFTWASALIKW</sequence>
<feature type="active site" evidence="10">
    <location>
        <position position="116"/>
    </location>
</feature>
<dbReference type="UniPathway" id="UPA00094"/>
<keyword evidence="7 10" id="KW-0275">Fatty acid biosynthesis</keyword>
<keyword evidence="2 10" id="KW-0963">Cytoplasm</keyword>
<dbReference type="STRING" id="1379870.SD10_17015"/>
<proteinExistence type="inferred from homology"/>
<dbReference type="PANTHER" id="PTHR34069:SF2">
    <property type="entry name" value="BETA-KETOACYL-[ACYL-CARRIER-PROTEIN] SYNTHASE III"/>
    <property type="match status" value="1"/>
</dbReference>
<evidence type="ECO:0000259" key="11">
    <source>
        <dbReference type="Pfam" id="PF08541"/>
    </source>
</evidence>
<dbReference type="PANTHER" id="PTHR34069">
    <property type="entry name" value="3-OXOACYL-[ACYL-CARRIER-PROTEIN] SYNTHASE 3"/>
    <property type="match status" value="1"/>
</dbReference>
<dbReference type="PATRIC" id="fig|1379870.5.peg.3691"/>
<evidence type="ECO:0000256" key="7">
    <source>
        <dbReference type="ARBA" id="ARBA00023160"/>
    </source>
</evidence>